<sequence>MGKMLYTIKFRVAFWFKNFGCGSKVDLALLVLDIKERCVDSRKAKEKRSNVGFVLSVPTWYFYVDGSSRGNPSNAGIRGVLCDCNGKILYLFSYFMSVLDATSAEIYAIHRACQLLIDRQPNENCNITIFSDSKSVVTWCKGEKFVNPNLVSLILEIREILHNCMGLEIKFPHRELNSFTDCLVKNGSRGCENRLEWGDFV</sequence>
<protein>
    <recommendedName>
        <fullName evidence="1">RNase H type-1 domain-containing protein</fullName>
    </recommendedName>
</protein>
<dbReference type="GO" id="GO:0003676">
    <property type="term" value="F:nucleic acid binding"/>
    <property type="evidence" value="ECO:0007669"/>
    <property type="project" value="InterPro"/>
</dbReference>
<evidence type="ECO:0000313" key="2">
    <source>
        <dbReference type="EMBL" id="KAK2652018.1"/>
    </source>
</evidence>
<keyword evidence="3" id="KW-1185">Reference proteome</keyword>
<comment type="caution">
    <text evidence="2">The sequence shown here is derived from an EMBL/GenBank/DDBJ whole genome shotgun (WGS) entry which is preliminary data.</text>
</comment>
<evidence type="ECO:0000259" key="1">
    <source>
        <dbReference type="PROSITE" id="PS50879"/>
    </source>
</evidence>
<dbReference type="CDD" id="cd06222">
    <property type="entry name" value="RNase_H_like"/>
    <property type="match status" value="1"/>
</dbReference>
<organism evidence="2 3">
    <name type="scientific">Dipteronia dyeriana</name>
    <dbReference type="NCBI Taxonomy" id="168575"/>
    <lineage>
        <taxon>Eukaryota</taxon>
        <taxon>Viridiplantae</taxon>
        <taxon>Streptophyta</taxon>
        <taxon>Embryophyta</taxon>
        <taxon>Tracheophyta</taxon>
        <taxon>Spermatophyta</taxon>
        <taxon>Magnoliopsida</taxon>
        <taxon>eudicotyledons</taxon>
        <taxon>Gunneridae</taxon>
        <taxon>Pentapetalae</taxon>
        <taxon>rosids</taxon>
        <taxon>malvids</taxon>
        <taxon>Sapindales</taxon>
        <taxon>Sapindaceae</taxon>
        <taxon>Hippocastanoideae</taxon>
        <taxon>Acereae</taxon>
        <taxon>Dipteronia</taxon>
    </lineage>
</organism>
<dbReference type="InterPro" id="IPR044730">
    <property type="entry name" value="RNase_H-like_dom_plant"/>
</dbReference>
<reference evidence="2" key="1">
    <citation type="journal article" date="2023" name="Plant J.">
        <title>Genome sequences and population genomics provide insights into the demographic history, inbreeding, and mutation load of two 'living fossil' tree species of Dipteronia.</title>
        <authorList>
            <person name="Feng Y."/>
            <person name="Comes H.P."/>
            <person name="Chen J."/>
            <person name="Zhu S."/>
            <person name="Lu R."/>
            <person name="Zhang X."/>
            <person name="Li P."/>
            <person name="Qiu J."/>
            <person name="Olsen K.M."/>
            <person name="Qiu Y."/>
        </authorList>
    </citation>
    <scope>NUCLEOTIDE SEQUENCE</scope>
    <source>
        <strain evidence="2">KIB01</strain>
    </source>
</reference>
<gene>
    <name evidence="2" type="ORF">Ddye_011874</name>
</gene>
<proteinExistence type="predicted"/>
<dbReference type="PROSITE" id="PS50879">
    <property type="entry name" value="RNASE_H_1"/>
    <property type="match status" value="1"/>
</dbReference>
<dbReference type="Proteomes" id="UP001280121">
    <property type="component" value="Unassembled WGS sequence"/>
</dbReference>
<dbReference type="InterPro" id="IPR053151">
    <property type="entry name" value="RNase_H-like"/>
</dbReference>
<dbReference type="InterPro" id="IPR036397">
    <property type="entry name" value="RNaseH_sf"/>
</dbReference>
<accession>A0AAE0CIR4</accession>
<dbReference type="Gene3D" id="3.30.420.10">
    <property type="entry name" value="Ribonuclease H-like superfamily/Ribonuclease H"/>
    <property type="match status" value="1"/>
</dbReference>
<dbReference type="SUPFAM" id="SSF53098">
    <property type="entry name" value="Ribonuclease H-like"/>
    <property type="match status" value="1"/>
</dbReference>
<dbReference type="PANTHER" id="PTHR47723">
    <property type="entry name" value="OS05G0353850 PROTEIN"/>
    <property type="match status" value="1"/>
</dbReference>
<dbReference type="EMBL" id="JANJYI010000004">
    <property type="protein sequence ID" value="KAK2652018.1"/>
    <property type="molecule type" value="Genomic_DNA"/>
</dbReference>
<dbReference type="InterPro" id="IPR002156">
    <property type="entry name" value="RNaseH_domain"/>
</dbReference>
<dbReference type="GO" id="GO:0004523">
    <property type="term" value="F:RNA-DNA hybrid ribonuclease activity"/>
    <property type="evidence" value="ECO:0007669"/>
    <property type="project" value="InterPro"/>
</dbReference>
<dbReference type="InterPro" id="IPR012337">
    <property type="entry name" value="RNaseH-like_sf"/>
</dbReference>
<feature type="domain" description="RNase H type-1" evidence="1">
    <location>
        <begin position="56"/>
        <end position="189"/>
    </location>
</feature>
<name>A0AAE0CIR4_9ROSI</name>
<evidence type="ECO:0000313" key="3">
    <source>
        <dbReference type="Proteomes" id="UP001280121"/>
    </source>
</evidence>
<dbReference type="AlphaFoldDB" id="A0AAE0CIR4"/>
<dbReference type="PANTHER" id="PTHR47723:SF22">
    <property type="entry name" value="RNASE H TYPE-1 DOMAIN-CONTAINING PROTEIN"/>
    <property type="match status" value="1"/>
</dbReference>
<dbReference type="Pfam" id="PF13456">
    <property type="entry name" value="RVT_3"/>
    <property type="match status" value="1"/>
</dbReference>